<evidence type="ECO:0000313" key="2">
    <source>
        <dbReference type="Proteomes" id="UP001595752"/>
    </source>
</evidence>
<dbReference type="EMBL" id="JBHRZT010000072">
    <property type="protein sequence ID" value="MFC3885880.1"/>
    <property type="molecule type" value="Genomic_DNA"/>
</dbReference>
<accession>A0ABV8B7L6</accession>
<sequence>MPIITLLEHLKNTKKRPNILVGPVTLNNAIIDSYSINSDVLWILTDQENEIEVNIEDFRKIDFDAIVSEAETSIEMIRCFYDLAESTSYNAYLRDFNNRCIISFHDIPADY</sequence>
<keyword evidence="2" id="KW-1185">Reference proteome</keyword>
<comment type="caution">
    <text evidence="1">The sequence shown here is derived from an EMBL/GenBank/DDBJ whole genome shotgun (WGS) entry which is preliminary data.</text>
</comment>
<reference evidence="2" key="1">
    <citation type="journal article" date="2019" name="Int. J. Syst. Evol. Microbiol.">
        <title>The Global Catalogue of Microorganisms (GCM) 10K type strain sequencing project: providing services to taxonomists for standard genome sequencing and annotation.</title>
        <authorList>
            <consortium name="The Broad Institute Genomics Platform"/>
            <consortium name="The Broad Institute Genome Sequencing Center for Infectious Disease"/>
            <person name="Wu L."/>
            <person name="Ma J."/>
        </authorList>
    </citation>
    <scope>NUCLEOTIDE SEQUENCE [LARGE SCALE GENOMIC DNA]</scope>
    <source>
        <strain evidence="2">CCUG 61889</strain>
    </source>
</reference>
<evidence type="ECO:0000313" key="1">
    <source>
        <dbReference type="EMBL" id="MFC3885880.1"/>
    </source>
</evidence>
<organism evidence="1 2">
    <name type="scientific">Bacillus songklensis</name>
    <dbReference type="NCBI Taxonomy" id="1069116"/>
    <lineage>
        <taxon>Bacteria</taxon>
        <taxon>Bacillati</taxon>
        <taxon>Bacillota</taxon>
        <taxon>Bacilli</taxon>
        <taxon>Bacillales</taxon>
        <taxon>Bacillaceae</taxon>
        <taxon>Bacillus</taxon>
    </lineage>
</organism>
<name>A0ABV8B7L6_9BACI</name>
<proteinExistence type="predicted"/>
<gene>
    <name evidence="1" type="ORF">ACFOU2_21345</name>
</gene>
<protein>
    <submittedName>
        <fullName evidence="1">Uncharacterized protein</fullName>
    </submittedName>
</protein>
<dbReference type="RefSeq" id="WP_377918265.1">
    <property type="nucleotide sequence ID" value="NZ_JBHRZT010000072.1"/>
</dbReference>
<dbReference type="Proteomes" id="UP001595752">
    <property type="component" value="Unassembled WGS sequence"/>
</dbReference>